<dbReference type="InterPro" id="IPR018000">
    <property type="entry name" value="Neurotransmitter_ion_chnl_CS"/>
</dbReference>
<dbReference type="InterPro" id="IPR006202">
    <property type="entry name" value="Neur_chan_lig-bd"/>
</dbReference>
<feature type="domain" description="Neurotransmitter-gated ion-channel ligand-binding" evidence="6">
    <location>
        <begin position="2"/>
        <end position="92"/>
    </location>
</feature>
<dbReference type="PROSITE" id="PS00236">
    <property type="entry name" value="NEUROTR_ION_CHANNEL"/>
    <property type="match status" value="1"/>
</dbReference>
<dbReference type="InterPro" id="IPR036734">
    <property type="entry name" value="Neur_chan_lig-bd_sf"/>
</dbReference>
<sequence length="312" mass="35402">MTSFCRIAVLYYPFDKQTCHLTFTTWLYQKNEQTFYTIDDIIKNETYKRYEVKHGLWDINILEVKVGNASYDCSTCDGQEQSYVHYALELTRGQPWLYFLNLLLPCIVMSVMTLLAVCLPPKDDADAATFALTCILALFVFMTFLFTLLPSTGQPLIGYYIVWLIVEGVIVTLCAVRIAHVTDSVGAGRRATQHENEDGTFLIQGTSSPDEIQSVRYKVLHGAVNEGSSTDDVGREDEHTFSSGDMARSEMQINDTVTDGTETRTARPTGTDKVTNKDKIEYWNKGLRYFMMVVKFVSSLVFLILFSFLFSL</sequence>
<evidence type="ECO:0000256" key="3">
    <source>
        <dbReference type="ARBA" id="ARBA00022989"/>
    </source>
</evidence>
<name>A0A9Q1HJ77_HOLLE</name>
<dbReference type="AlphaFoldDB" id="A0A9Q1HJ77"/>
<dbReference type="GO" id="GO:0004888">
    <property type="term" value="F:transmembrane signaling receptor activity"/>
    <property type="evidence" value="ECO:0007669"/>
    <property type="project" value="InterPro"/>
</dbReference>
<dbReference type="Proteomes" id="UP001152320">
    <property type="component" value="Chromosome 2"/>
</dbReference>
<keyword evidence="4 5" id="KW-0472">Membrane</keyword>
<dbReference type="Gene3D" id="1.20.58.390">
    <property type="entry name" value="Neurotransmitter-gated ion-channel transmembrane domain"/>
    <property type="match status" value="1"/>
</dbReference>
<evidence type="ECO:0000256" key="1">
    <source>
        <dbReference type="ARBA" id="ARBA00004141"/>
    </source>
</evidence>
<proteinExistence type="predicted"/>
<dbReference type="InterPro" id="IPR036719">
    <property type="entry name" value="Neuro-gated_channel_TM_sf"/>
</dbReference>
<keyword evidence="7" id="KW-0675">Receptor</keyword>
<dbReference type="PANTHER" id="PTHR18945">
    <property type="entry name" value="NEUROTRANSMITTER GATED ION CHANNEL"/>
    <property type="match status" value="1"/>
</dbReference>
<keyword evidence="8" id="KW-1185">Reference proteome</keyword>
<comment type="caution">
    <text evidence="7">The sequence shown here is derived from an EMBL/GenBank/DDBJ whole genome shotgun (WGS) entry which is preliminary data.</text>
</comment>
<evidence type="ECO:0000256" key="4">
    <source>
        <dbReference type="ARBA" id="ARBA00023136"/>
    </source>
</evidence>
<dbReference type="InterPro" id="IPR038050">
    <property type="entry name" value="Neuro_actylchol_rec"/>
</dbReference>
<dbReference type="Pfam" id="PF02931">
    <property type="entry name" value="Neur_chan_LBD"/>
    <property type="match status" value="1"/>
</dbReference>
<feature type="transmembrane region" description="Helical" evidence="5">
    <location>
        <begin position="289"/>
        <end position="310"/>
    </location>
</feature>
<dbReference type="GO" id="GO:0005230">
    <property type="term" value="F:extracellular ligand-gated monoatomic ion channel activity"/>
    <property type="evidence" value="ECO:0007669"/>
    <property type="project" value="InterPro"/>
</dbReference>
<evidence type="ECO:0000256" key="5">
    <source>
        <dbReference type="SAM" id="Phobius"/>
    </source>
</evidence>
<gene>
    <name evidence="7" type="ORF">HOLleu_06797</name>
</gene>
<dbReference type="InterPro" id="IPR006201">
    <property type="entry name" value="Neur_channel"/>
</dbReference>
<dbReference type="SUPFAM" id="SSF90112">
    <property type="entry name" value="Neurotransmitter-gated ion-channel transmembrane pore"/>
    <property type="match status" value="1"/>
</dbReference>
<dbReference type="GO" id="GO:0016020">
    <property type="term" value="C:membrane"/>
    <property type="evidence" value="ECO:0007669"/>
    <property type="project" value="UniProtKB-SubCell"/>
</dbReference>
<evidence type="ECO:0000313" key="8">
    <source>
        <dbReference type="Proteomes" id="UP001152320"/>
    </source>
</evidence>
<reference evidence="7" key="1">
    <citation type="submission" date="2021-10" db="EMBL/GenBank/DDBJ databases">
        <title>Tropical sea cucumber genome reveals ecological adaptation and Cuvierian tubules defense mechanism.</title>
        <authorList>
            <person name="Chen T."/>
        </authorList>
    </citation>
    <scope>NUCLEOTIDE SEQUENCE</scope>
    <source>
        <strain evidence="7">Nanhai2018</strain>
        <tissue evidence="7">Muscle</tissue>
    </source>
</reference>
<evidence type="ECO:0000256" key="2">
    <source>
        <dbReference type="ARBA" id="ARBA00022692"/>
    </source>
</evidence>
<keyword evidence="3 5" id="KW-1133">Transmembrane helix</keyword>
<dbReference type="Gene3D" id="2.70.170.10">
    <property type="entry name" value="Neurotransmitter-gated ion-channel ligand-binding domain"/>
    <property type="match status" value="1"/>
</dbReference>
<feature type="transmembrane region" description="Helical" evidence="5">
    <location>
        <begin position="130"/>
        <end position="151"/>
    </location>
</feature>
<dbReference type="EMBL" id="JAIZAY010000002">
    <property type="protein sequence ID" value="KAJ8047730.1"/>
    <property type="molecule type" value="Genomic_DNA"/>
</dbReference>
<evidence type="ECO:0000313" key="7">
    <source>
        <dbReference type="EMBL" id="KAJ8047730.1"/>
    </source>
</evidence>
<dbReference type="SUPFAM" id="SSF63712">
    <property type="entry name" value="Nicotinic receptor ligand binding domain-like"/>
    <property type="match status" value="1"/>
</dbReference>
<comment type="subcellular location">
    <subcellularLocation>
        <location evidence="1">Membrane</location>
        <topology evidence="1">Multi-pass membrane protein</topology>
    </subcellularLocation>
</comment>
<feature type="transmembrane region" description="Helical" evidence="5">
    <location>
        <begin position="96"/>
        <end position="118"/>
    </location>
</feature>
<evidence type="ECO:0000259" key="6">
    <source>
        <dbReference type="Pfam" id="PF02931"/>
    </source>
</evidence>
<accession>A0A9Q1HJ77</accession>
<protein>
    <submittedName>
        <fullName evidence="7">5-hydroxytryptamine receptor 3A</fullName>
    </submittedName>
</protein>
<feature type="transmembrane region" description="Helical" evidence="5">
    <location>
        <begin position="157"/>
        <end position="180"/>
    </location>
</feature>
<organism evidence="7 8">
    <name type="scientific">Holothuria leucospilota</name>
    <name type="common">Black long sea cucumber</name>
    <name type="synonym">Mertensiothuria leucospilota</name>
    <dbReference type="NCBI Taxonomy" id="206669"/>
    <lineage>
        <taxon>Eukaryota</taxon>
        <taxon>Metazoa</taxon>
        <taxon>Echinodermata</taxon>
        <taxon>Eleutherozoa</taxon>
        <taxon>Echinozoa</taxon>
        <taxon>Holothuroidea</taxon>
        <taxon>Aspidochirotacea</taxon>
        <taxon>Aspidochirotida</taxon>
        <taxon>Holothuriidae</taxon>
        <taxon>Holothuria</taxon>
    </lineage>
</organism>
<keyword evidence="2 5" id="KW-0812">Transmembrane</keyword>
<dbReference type="CDD" id="cd19051">
    <property type="entry name" value="LGIC_TM_cation"/>
    <property type="match status" value="1"/>
</dbReference>